<dbReference type="InterPro" id="IPR037522">
    <property type="entry name" value="HD_GYP_dom"/>
</dbReference>
<gene>
    <name evidence="2" type="ordered locus">Rfer_1979</name>
</gene>
<evidence type="ECO:0000313" key="3">
    <source>
        <dbReference type="Proteomes" id="UP000008332"/>
    </source>
</evidence>
<dbReference type="Pfam" id="PF11871">
    <property type="entry name" value="DUF3391"/>
    <property type="match status" value="1"/>
</dbReference>
<evidence type="ECO:0000259" key="1">
    <source>
        <dbReference type="PROSITE" id="PS51832"/>
    </source>
</evidence>
<dbReference type="EMBL" id="CP000267">
    <property type="protein sequence ID" value="ABD69704.1"/>
    <property type="molecule type" value="Genomic_DNA"/>
</dbReference>
<dbReference type="STRING" id="338969.Rfer_1979"/>
<dbReference type="PANTHER" id="PTHR43155:SF2">
    <property type="entry name" value="CYCLIC DI-GMP PHOSPHODIESTERASE PA4108"/>
    <property type="match status" value="1"/>
</dbReference>
<evidence type="ECO:0000313" key="2">
    <source>
        <dbReference type="EMBL" id="ABD69704.1"/>
    </source>
</evidence>
<dbReference type="InterPro" id="IPR021812">
    <property type="entry name" value="DUF3391"/>
</dbReference>
<accession>Q21WZ9</accession>
<dbReference type="NCBIfam" id="TIGR00277">
    <property type="entry name" value="HDIG"/>
    <property type="match status" value="1"/>
</dbReference>
<dbReference type="RefSeq" id="WP_011464272.1">
    <property type="nucleotide sequence ID" value="NC_007908.1"/>
</dbReference>
<dbReference type="eggNOG" id="COG2206">
    <property type="taxonomic scope" value="Bacteria"/>
</dbReference>
<dbReference type="Gene3D" id="1.10.3210.10">
    <property type="entry name" value="Hypothetical protein af1432"/>
    <property type="match status" value="1"/>
</dbReference>
<dbReference type="Proteomes" id="UP000008332">
    <property type="component" value="Chromosome"/>
</dbReference>
<reference evidence="3" key="1">
    <citation type="submission" date="2006-02" db="EMBL/GenBank/DDBJ databases">
        <title>Complete sequence of chromosome of Rhodoferax ferrireducens DSM 15236.</title>
        <authorList>
            <person name="Copeland A."/>
            <person name="Lucas S."/>
            <person name="Lapidus A."/>
            <person name="Barry K."/>
            <person name="Detter J.C."/>
            <person name="Glavina del Rio T."/>
            <person name="Hammon N."/>
            <person name="Israni S."/>
            <person name="Pitluck S."/>
            <person name="Brettin T."/>
            <person name="Bruce D."/>
            <person name="Han C."/>
            <person name="Tapia R."/>
            <person name="Gilna P."/>
            <person name="Kiss H."/>
            <person name="Schmutz J."/>
            <person name="Larimer F."/>
            <person name="Land M."/>
            <person name="Kyrpides N."/>
            <person name="Ivanova N."/>
            <person name="Richardson P."/>
        </authorList>
    </citation>
    <scope>NUCLEOTIDE SEQUENCE [LARGE SCALE GENOMIC DNA]</scope>
    <source>
        <strain evidence="3">ATCC BAA-621 / DSM 15236 / T118</strain>
    </source>
</reference>
<dbReference type="AlphaFoldDB" id="Q21WZ9"/>
<dbReference type="SMART" id="SM00471">
    <property type="entry name" value="HDc"/>
    <property type="match status" value="1"/>
</dbReference>
<keyword evidence="3" id="KW-1185">Reference proteome</keyword>
<dbReference type="GO" id="GO:0008081">
    <property type="term" value="F:phosphoric diester hydrolase activity"/>
    <property type="evidence" value="ECO:0007669"/>
    <property type="project" value="UniProtKB-ARBA"/>
</dbReference>
<proteinExistence type="predicted"/>
<keyword evidence="2" id="KW-0378">Hydrolase</keyword>
<dbReference type="KEGG" id="rfr:Rfer_1979"/>
<dbReference type="Pfam" id="PF13487">
    <property type="entry name" value="HD_5"/>
    <property type="match status" value="1"/>
</dbReference>
<dbReference type="PANTHER" id="PTHR43155">
    <property type="entry name" value="CYCLIC DI-GMP PHOSPHODIESTERASE PA4108-RELATED"/>
    <property type="match status" value="1"/>
</dbReference>
<organism evidence="2 3">
    <name type="scientific">Albidiferax ferrireducens (strain ATCC BAA-621 / DSM 15236 / T118)</name>
    <name type="common">Rhodoferax ferrireducens</name>
    <dbReference type="NCBI Taxonomy" id="338969"/>
    <lineage>
        <taxon>Bacteria</taxon>
        <taxon>Pseudomonadati</taxon>
        <taxon>Pseudomonadota</taxon>
        <taxon>Betaproteobacteria</taxon>
        <taxon>Burkholderiales</taxon>
        <taxon>Comamonadaceae</taxon>
        <taxon>Rhodoferax</taxon>
    </lineage>
</organism>
<feature type="domain" description="HD-GYP" evidence="1">
    <location>
        <begin position="152"/>
        <end position="347"/>
    </location>
</feature>
<dbReference type="SUPFAM" id="SSF109604">
    <property type="entry name" value="HD-domain/PDEase-like"/>
    <property type="match status" value="1"/>
</dbReference>
<dbReference type="CDD" id="cd00077">
    <property type="entry name" value="HDc"/>
    <property type="match status" value="1"/>
</dbReference>
<dbReference type="InterPro" id="IPR006675">
    <property type="entry name" value="HDIG_dom"/>
</dbReference>
<dbReference type="PROSITE" id="PS51832">
    <property type="entry name" value="HD_GYP"/>
    <property type="match status" value="1"/>
</dbReference>
<dbReference type="InterPro" id="IPR003607">
    <property type="entry name" value="HD/PDEase_dom"/>
</dbReference>
<dbReference type="HOGENOM" id="CLU_000445_92_1_4"/>
<dbReference type="OrthoDB" id="9764808at2"/>
<name>Q21WZ9_ALBFT</name>
<sequence>MNATANRNISVDQLRVGLYVHLDLKWFEHPFAFGHFRIKSEEQITLIRNLGLKTVRFSQELSEGSPPPQVVAPLTPIPNTAAAASMAPELSQIMLTKQAMMAQMRLRRQATERIENAFVNTAKTIRNIEKNLYSRPLETVQQATLLIGQITDSILSAPELAIHVMGDKMGGEELYLHSLNVTMLSIMMARDIKLPVEVVSVLGVGALLHDIGHKEVPDKILRKTEALTQAERSFYEMHCQFGVGMGQRMGLAPAALSIIREHHELFDGSGYPAKLQGESVSLLSRIVVIANYYDELCNPSAIADALTPHEALSLMFAKLRSKFDPKLLQVFIRCLGVYPPGTIVQLSNGAIGMVVTVNTARPMKPTLMVYDAEVPKDEAILLDMERETEVNIAKAIRPAQVPQEVYNYLSPRKRVSYYFDASSARPQAGMP</sequence>
<protein>
    <submittedName>
        <fullName evidence="2">Metal dependent phosphohydrolase</fullName>
    </submittedName>
</protein>